<evidence type="ECO:0000313" key="2">
    <source>
        <dbReference type="Proteomes" id="UP000267251"/>
    </source>
</evidence>
<protein>
    <submittedName>
        <fullName evidence="1">Mitochondrial fission ELM1-domain-containing protein</fullName>
    </submittedName>
</protein>
<dbReference type="OrthoDB" id="1856981at2759"/>
<dbReference type="AlphaFoldDB" id="A0A4P9XYT5"/>
<dbReference type="Proteomes" id="UP000267251">
    <property type="component" value="Unassembled WGS sequence"/>
</dbReference>
<accession>A0A4P9XYT5</accession>
<dbReference type="PANTHER" id="PTHR33986">
    <property type="entry name" value="OS02G0535700 PROTEIN"/>
    <property type="match status" value="1"/>
</dbReference>
<name>A0A4P9XYT5_9FUNG</name>
<sequence>MKKTWATGWRWLDPRTGLAGWVGLPRPCSSPLDDGPKTSVGKVTEIATQYPDLPFAYFDSVILPRHDLRKLAKLGPVASQQKNMILTKGALHGVSKSSLQIPNTSTTAIPPAMLHRLSKGIGSREVFALFIGHPTSQCPWSLHDAEILAKEMLSLSKVWGHYLLVEFSQKTPALWKKGILKTLASEPTIQKRVWAWDGQGNDPHMEILSLADRFVITADDPITVSEALTTEKPVYVHAPERCVNGPLKDFHRILRTSGHTRRFRLVHALDRESVSDPYAGIGTWPAWAPFLPSGQGSEVSMVATRIHQMQADRQMEHKRRIREAKSTS</sequence>
<dbReference type="EMBL" id="KZ988776">
    <property type="protein sequence ID" value="RKP11606.1"/>
    <property type="molecule type" value="Genomic_DNA"/>
</dbReference>
<proteinExistence type="predicted"/>
<dbReference type="Pfam" id="PF06258">
    <property type="entry name" value="Mito_fiss_Elm1"/>
    <property type="match status" value="1"/>
</dbReference>
<reference evidence="2" key="1">
    <citation type="journal article" date="2018" name="Nat. Microbiol.">
        <title>Leveraging single-cell genomics to expand the fungal tree of life.</title>
        <authorList>
            <person name="Ahrendt S.R."/>
            <person name="Quandt C.A."/>
            <person name="Ciobanu D."/>
            <person name="Clum A."/>
            <person name="Salamov A."/>
            <person name="Andreopoulos B."/>
            <person name="Cheng J.F."/>
            <person name="Woyke T."/>
            <person name="Pelin A."/>
            <person name="Henrissat B."/>
            <person name="Reynolds N.K."/>
            <person name="Benny G.L."/>
            <person name="Smith M.E."/>
            <person name="James T.Y."/>
            <person name="Grigoriev I.V."/>
        </authorList>
    </citation>
    <scope>NUCLEOTIDE SEQUENCE [LARGE SCALE GENOMIC DNA]</scope>
</reference>
<gene>
    <name evidence="1" type="ORF">BJ684DRAFT_21817</name>
</gene>
<evidence type="ECO:0000313" key="1">
    <source>
        <dbReference type="EMBL" id="RKP11606.1"/>
    </source>
</evidence>
<keyword evidence="2" id="KW-1185">Reference proteome</keyword>
<dbReference type="InterPro" id="IPR009367">
    <property type="entry name" value="Elm1-like"/>
</dbReference>
<dbReference type="PANTHER" id="PTHR33986:SF15">
    <property type="entry name" value="MITOCHONDRIAL FISSION PROTEIN ELM1"/>
    <property type="match status" value="1"/>
</dbReference>
<organism evidence="1 2">
    <name type="scientific">Piptocephalis cylindrospora</name>
    <dbReference type="NCBI Taxonomy" id="1907219"/>
    <lineage>
        <taxon>Eukaryota</taxon>
        <taxon>Fungi</taxon>
        <taxon>Fungi incertae sedis</taxon>
        <taxon>Zoopagomycota</taxon>
        <taxon>Zoopagomycotina</taxon>
        <taxon>Zoopagomycetes</taxon>
        <taxon>Zoopagales</taxon>
        <taxon>Piptocephalidaceae</taxon>
        <taxon>Piptocephalis</taxon>
    </lineage>
</organism>